<dbReference type="InterPro" id="IPR001599">
    <property type="entry name" value="Macroglobln_a2"/>
</dbReference>
<dbReference type="Gene3D" id="2.60.40.10">
    <property type="entry name" value="Immunoglobulins"/>
    <property type="match status" value="1"/>
</dbReference>
<evidence type="ECO:0000256" key="2">
    <source>
        <dbReference type="ARBA" id="ARBA00022729"/>
    </source>
</evidence>
<dbReference type="Pfam" id="PF17962">
    <property type="entry name" value="bMG6"/>
    <property type="match status" value="1"/>
</dbReference>
<dbReference type="InterPro" id="IPR013783">
    <property type="entry name" value="Ig-like_fold"/>
</dbReference>
<dbReference type="Pfam" id="PF07703">
    <property type="entry name" value="A2M_BRD"/>
    <property type="match status" value="1"/>
</dbReference>
<feature type="chain" id="PRO_5042134337" description="Alpha-2-macroglobulin" evidence="5">
    <location>
        <begin position="30"/>
        <end position="1681"/>
    </location>
</feature>
<keyword evidence="3" id="KW-1003">Cell membrane</keyword>
<dbReference type="Pfam" id="PF07678">
    <property type="entry name" value="TED_complement"/>
    <property type="match status" value="1"/>
</dbReference>
<dbReference type="PROSITE" id="PS51257">
    <property type="entry name" value="PROKAR_LIPOPROTEIN"/>
    <property type="match status" value="1"/>
</dbReference>
<dbReference type="SMART" id="SM01419">
    <property type="entry name" value="Thiol-ester_cl"/>
    <property type="match status" value="1"/>
</dbReference>
<keyword evidence="2 5" id="KW-0732">Signal</keyword>
<feature type="region of interest" description="Disordered" evidence="4">
    <location>
        <begin position="29"/>
        <end position="63"/>
    </location>
</feature>
<feature type="signal peptide" evidence="5">
    <location>
        <begin position="1"/>
        <end position="29"/>
    </location>
</feature>
<gene>
    <name evidence="8" type="ORF">SG34_004320</name>
</gene>
<comment type="function">
    <text evidence="3">Protects the bacterial cell from host peptidases.</text>
</comment>
<dbReference type="PANTHER" id="PTHR40094:SF1">
    <property type="entry name" value="UBIQUITIN DOMAIN-CONTAINING PROTEIN"/>
    <property type="match status" value="1"/>
</dbReference>
<dbReference type="Pfam" id="PF17970">
    <property type="entry name" value="bMG1"/>
    <property type="match status" value="1"/>
</dbReference>
<protein>
    <recommendedName>
        <fullName evidence="3">Alpha-2-macroglobulin</fullName>
    </recommendedName>
</protein>
<dbReference type="InterPro" id="IPR041203">
    <property type="entry name" value="Bact_A2M_MG5"/>
</dbReference>
<sequence>MNHKLISLMQALTLAVMTSLLLGCGQEKAADSKPLSPSESEQSTQTSKATKTDTSASTSAQPVEVSFNREQVLKDYADTPLKVLDISERSKDGRNSIAVTLSVPLDPQEDHQRYFNISSDTQGIVDGAWVVSKSGKTVWFPYTDPEVSYNISVYQGLKAANNKQLPRTISEEVKTSRLSPTVSFNTTGAFVTAGLGNGLPVMAVNIDAVDINFYRVKVKNYQKFLREISDRNYYWGLNRLTEQGELVYTGRYELGLPKNTRAKRSIDIEGIEQLKEPGMYLAVMAQAGAYDKQQVMWFSVTDIGLHARFYDSQLAVYASSLKTGKALEQMEVSLVNAKGRIIQQSLTSPEGEALFTGKLSKASLILAKTGEHFSLIEINKPALDLSEFDIGLRSATAQELFIYAPRDLYRPGEVIDFNALLRDADGRLTEGGVLKATIVSPDNSKIKTFNWQENKQQNQQGYYHYQWLIPASAQVGNWRLQVRKVTGETVNYPFKVEEFLPERLKLTFNPEAASKQKRLVVNKKETVKLPVLGEYLYGAPAAGNRLSTQITTSLWRRPVESLPDFDFGDIRQTRYNRHIELKDLQLDDLGKGLISYRSDWSGLATPLRMQFISSLYETGGRPVSRAYSALVWPNEKMLGVRGHFGDNNPEANSRVSFDIVKADLDGNKYAADNLDIKLVKEDRRYFWVYSEHRGWHYEYNDKEFVELTASLDIKAGESGQVSFPVSWGKYRLEVRDAGNNLRTSVRFYAGRNWYQEWQQSQQGSAAARPDKVTMALDKGAYQAGDTIKVNIVPPEAGEALVMVEGDGPLWFKRLPISAEGAEVEIPFSEEWQQHNIYISTLVLQAGSREQALTPKRSFGLIHLPLNREPRKLALDFEVADKALPGKTLPVKVKVAQSDTAAKQDSNQEVFVTLAAVDVGVLNISNFDTPDPFKAFFGQRRYGVDARDVYNKVIELSQADKARLRFGGDSDLSRGGKAPQSDVQIVSLFSGPVALNEQGEAEISLDIPDFNGRLRLMALAFSGDKFGSGEQEVTIAAPVVTQIAMPRFLAAGDQTQVALDVTNLGGQDQELQVQLTASGPVTLQPEFDSQNIDLKDGEKTTLRYKVKATGISGQAIFSLQLDGDNLPEELSTGIKRQWKLGLRPAYPAEFLRSQKILNTNESLTLAPDVVDSLYADTVQASLAISPSANIDLQGQLNQLMQYPYGCLEQTSSRAYPLIFATPEKQQSFAIKPVNEDKRLDMINKGLERLASLQLSNGGYGLWDNNSSEEHWLTAYVGDFLLNAREMGVAVPEEMLSRTLKRLQSYLSRSSHFYDERWSQDGDHYYFAYKAYAAYVLARVNQAPLGTLRTLAKNHSKKARSGLPQLQLAIALDKMGDKKRSKALLTDALNNLPKERKQYLGDYGSQVRDLAMMIHLMLSHELEQDQAVALSLTLANLLYQRQWLSTQERNALFLAGMSLKEFDSDPWLAEIIIGAAGSPQEQEQVSQSRTYQASLSVEELKLGISISSRHSQPLLANINVSGYGKEAPKASFNGLAVTKHWLDIEGKALNLQQAKVGELFLLHLEVKAEQRTPDALVVDLLPAGFELENQNLEHAIKLDNIKVDGKSITQWLDRTKLKHQEYRDDRYVAALELRRGQTTHLFYLVRAVTPGTYRVPPALAEDMYRPEIRALGESAADISIVPR</sequence>
<dbReference type="Pfam" id="PF17972">
    <property type="entry name" value="bMG5"/>
    <property type="match status" value="1"/>
</dbReference>
<dbReference type="Pfam" id="PF11974">
    <property type="entry name" value="bMG3"/>
    <property type="match status" value="1"/>
</dbReference>
<evidence type="ECO:0000256" key="4">
    <source>
        <dbReference type="SAM" id="MobiDB-lite"/>
    </source>
</evidence>
<reference evidence="8 9" key="2">
    <citation type="journal article" date="2022" name="Mar. Drugs">
        <title>Bioassay-Guided Fractionation Leads to the Detection of Cholic Acid Generated by the Rare Thalassomonas sp.</title>
        <authorList>
            <person name="Pheiffer F."/>
            <person name="Schneider Y.K."/>
            <person name="Hansen E.H."/>
            <person name="Andersen J.H."/>
            <person name="Isaksson J."/>
            <person name="Busche T."/>
            <person name="R C."/>
            <person name="Kalinowski J."/>
            <person name="Zyl L.V."/>
            <person name="Trindade M."/>
        </authorList>
    </citation>
    <scope>NUCLEOTIDE SEQUENCE [LARGE SCALE GENOMIC DNA]</scope>
    <source>
        <strain evidence="8 9">XOM25</strain>
    </source>
</reference>
<evidence type="ECO:0000259" key="6">
    <source>
        <dbReference type="SMART" id="SM01359"/>
    </source>
</evidence>
<dbReference type="GO" id="GO:0005615">
    <property type="term" value="C:extracellular space"/>
    <property type="evidence" value="ECO:0007669"/>
    <property type="project" value="InterPro"/>
</dbReference>
<dbReference type="PIRSF" id="PIRSF038980">
    <property type="entry name" value="A2M_bac"/>
    <property type="match status" value="1"/>
</dbReference>
<dbReference type="Pfam" id="PF21142">
    <property type="entry name" value="A2M_bMG2"/>
    <property type="match status" value="1"/>
</dbReference>
<comment type="similarity">
    <text evidence="1">Belongs to the protease inhibitor I39 (alpha-2-macroglobulin) family. Bacterial alpha-2-macroglobulin subfamily.</text>
</comment>
<evidence type="ECO:0000256" key="3">
    <source>
        <dbReference type="PIRNR" id="PIRNR038980"/>
    </source>
</evidence>
<evidence type="ECO:0000256" key="1">
    <source>
        <dbReference type="ARBA" id="ARBA00010556"/>
    </source>
</evidence>
<dbReference type="InterPro" id="IPR049120">
    <property type="entry name" value="A2M_bMG2"/>
</dbReference>
<evidence type="ECO:0000259" key="7">
    <source>
        <dbReference type="SMART" id="SM01360"/>
    </source>
</evidence>
<keyword evidence="3" id="KW-0646">Protease inhibitor</keyword>
<dbReference type="Pfam" id="PF01835">
    <property type="entry name" value="MG2"/>
    <property type="match status" value="1"/>
</dbReference>
<dbReference type="CDD" id="cd02891">
    <property type="entry name" value="A2M_like"/>
    <property type="match status" value="1"/>
</dbReference>
<evidence type="ECO:0000313" key="8">
    <source>
        <dbReference type="EMBL" id="WDE06164.1"/>
    </source>
</evidence>
<dbReference type="InterPro" id="IPR051802">
    <property type="entry name" value="YfhM-like"/>
</dbReference>
<dbReference type="GO" id="GO:0004866">
    <property type="term" value="F:endopeptidase inhibitor activity"/>
    <property type="evidence" value="ECO:0007669"/>
    <property type="project" value="UniProtKB-UniRule"/>
</dbReference>
<dbReference type="PANTHER" id="PTHR40094">
    <property type="entry name" value="ALPHA-2-MACROGLOBULIN HOMOLOG"/>
    <property type="match status" value="1"/>
</dbReference>
<keyword evidence="3" id="KW-0472">Membrane</keyword>
<dbReference type="RefSeq" id="WP_084723892.1">
    <property type="nucleotide sequence ID" value="NZ_CP059733.1"/>
</dbReference>
<dbReference type="EMBL" id="CP059733">
    <property type="protein sequence ID" value="WDE06164.1"/>
    <property type="molecule type" value="Genomic_DNA"/>
</dbReference>
<dbReference type="Proteomes" id="UP000032352">
    <property type="component" value="Chromosome"/>
</dbReference>
<dbReference type="InterPro" id="IPR047565">
    <property type="entry name" value="Alpha-macroglob_thiol-ester_cl"/>
</dbReference>
<dbReference type="SMART" id="SM01360">
    <property type="entry name" value="A2M"/>
    <property type="match status" value="1"/>
</dbReference>
<dbReference type="InterPro" id="IPR011626">
    <property type="entry name" value="Alpha-macroglobulin_TED"/>
</dbReference>
<dbReference type="Gene3D" id="2.60.40.1930">
    <property type="match status" value="1"/>
</dbReference>
<dbReference type="SMART" id="SM01359">
    <property type="entry name" value="A2M_N_2"/>
    <property type="match status" value="1"/>
</dbReference>
<name>A0AAF0CAW8_9GAMM</name>
<dbReference type="InterPro" id="IPR040639">
    <property type="entry name" value="A2MG_MG1"/>
</dbReference>
<dbReference type="Gene3D" id="1.50.10.20">
    <property type="match status" value="1"/>
</dbReference>
<dbReference type="SUPFAM" id="SSF48239">
    <property type="entry name" value="Terpenoid cyclases/Protein prenyltransferases"/>
    <property type="match status" value="1"/>
</dbReference>
<dbReference type="KEGG" id="tvd:SG34_004320"/>
<organism evidence="8 9">
    <name type="scientific">Thalassomonas viridans</name>
    <dbReference type="NCBI Taxonomy" id="137584"/>
    <lineage>
        <taxon>Bacteria</taxon>
        <taxon>Pseudomonadati</taxon>
        <taxon>Pseudomonadota</taxon>
        <taxon>Gammaproteobacteria</taxon>
        <taxon>Alteromonadales</taxon>
        <taxon>Colwelliaceae</taxon>
        <taxon>Thalassomonas</taxon>
    </lineage>
</organism>
<evidence type="ECO:0000313" key="9">
    <source>
        <dbReference type="Proteomes" id="UP000032352"/>
    </source>
</evidence>
<dbReference type="InterPro" id="IPR041462">
    <property type="entry name" value="Bact_A2M_MG6"/>
</dbReference>
<accession>A0AAF0CAW8</accession>
<dbReference type="InterPro" id="IPR002890">
    <property type="entry name" value="MG2"/>
</dbReference>
<feature type="domain" description="Alpha-2-macroglobulin" evidence="7">
    <location>
        <begin position="986"/>
        <end position="1074"/>
    </location>
</feature>
<dbReference type="InterPro" id="IPR011625">
    <property type="entry name" value="A2M_N_BRD"/>
</dbReference>
<dbReference type="Pfam" id="PF17973">
    <property type="entry name" value="bMG10"/>
    <property type="match status" value="1"/>
</dbReference>
<keyword evidence="9" id="KW-1185">Reference proteome</keyword>
<dbReference type="InterPro" id="IPR026284">
    <property type="entry name" value="A2MG_proteobact"/>
</dbReference>
<dbReference type="InterPro" id="IPR041246">
    <property type="entry name" value="Bact_MG10"/>
</dbReference>
<dbReference type="InterPro" id="IPR021868">
    <property type="entry name" value="Alpha_2_Macroglob_MG3"/>
</dbReference>
<feature type="compositionally biased region" description="Low complexity" evidence="4">
    <location>
        <begin position="38"/>
        <end position="61"/>
    </location>
</feature>
<dbReference type="Pfam" id="PF00207">
    <property type="entry name" value="A2M"/>
    <property type="match status" value="1"/>
</dbReference>
<reference evidence="8 9" key="1">
    <citation type="journal article" date="2015" name="Genome Announc.">
        <title>Draft Genome Sequences of Marine Isolates of Thalassomonas viridans and Thalassomonas actiniarum.</title>
        <authorList>
            <person name="Olonade I."/>
            <person name="van Zyl L.J."/>
            <person name="Trindade M."/>
        </authorList>
    </citation>
    <scope>NUCLEOTIDE SEQUENCE [LARGE SCALE GENOMIC DNA]</scope>
    <source>
        <strain evidence="8 9">XOM25</strain>
    </source>
</reference>
<proteinExistence type="inferred from homology"/>
<feature type="domain" description="Alpha-2-macroglobulin bait region" evidence="6">
    <location>
        <begin position="772"/>
        <end position="923"/>
    </location>
</feature>
<evidence type="ECO:0000256" key="5">
    <source>
        <dbReference type="SAM" id="SignalP"/>
    </source>
</evidence>
<dbReference type="InterPro" id="IPR008930">
    <property type="entry name" value="Terpenoid_cyclase/PrenylTrfase"/>
</dbReference>